<keyword evidence="15" id="KW-1185">Reference proteome</keyword>
<dbReference type="InterPro" id="IPR001628">
    <property type="entry name" value="Znf_hrmn_rcpt"/>
</dbReference>
<dbReference type="InterPro" id="IPR001723">
    <property type="entry name" value="Nuclear_hrmn_rcpt"/>
</dbReference>
<dbReference type="PANTHER" id="PTHR24082:SF473">
    <property type="entry name" value="ECDYSONE-INDUCED PROTEIN 75B, ISOFORM B"/>
    <property type="match status" value="1"/>
</dbReference>
<dbReference type="AlphaFoldDB" id="A0A7I8V5B1"/>
<dbReference type="SUPFAM" id="SSF48508">
    <property type="entry name" value="Nuclear receptor ligand-binding domain"/>
    <property type="match status" value="1"/>
</dbReference>
<dbReference type="InterPro" id="IPR050234">
    <property type="entry name" value="Nuclear_hormone_rcpt_NR1"/>
</dbReference>
<dbReference type="EMBL" id="CAJFCJ010000001">
    <property type="protein sequence ID" value="CAD5110810.1"/>
    <property type="molecule type" value="Genomic_DNA"/>
</dbReference>
<dbReference type="Gene3D" id="3.30.50.10">
    <property type="entry name" value="Erythroid Transcription Factor GATA-1, subunit A"/>
    <property type="match status" value="1"/>
</dbReference>
<evidence type="ECO:0000256" key="11">
    <source>
        <dbReference type="RuleBase" id="RU004334"/>
    </source>
</evidence>
<dbReference type="PRINTS" id="PR00546">
    <property type="entry name" value="THYROIDHORMR"/>
</dbReference>
<dbReference type="GO" id="GO:0009755">
    <property type="term" value="P:hormone-mediated signaling pathway"/>
    <property type="evidence" value="ECO:0007669"/>
    <property type="project" value="TreeGrafter"/>
</dbReference>
<evidence type="ECO:0000256" key="7">
    <source>
        <dbReference type="ARBA" id="ARBA00023125"/>
    </source>
</evidence>
<dbReference type="InterPro" id="IPR000536">
    <property type="entry name" value="Nucl_hrmn_rcpt_lig-bd"/>
</dbReference>
<dbReference type="InterPro" id="IPR035500">
    <property type="entry name" value="NHR-like_dom_sf"/>
</dbReference>
<dbReference type="CDD" id="cd07166">
    <property type="entry name" value="NR_DBD_REV_ERB"/>
    <property type="match status" value="1"/>
</dbReference>
<accession>A0A7I8V5B1</accession>
<dbReference type="Gene3D" id="1.10.565.10">
    <property type="entry name" value="Retinoid X Receptor"/>
    <property type="match status" value="1"/>
</dbReference>
<feature type="domain" description="NR LBD" evidence="13">
    <location>
        <begin position="211"/>
        <end position="460"/>
    </location>
</feature>
<dbReference type="GO" id="GO:0000122">
    <property type="term" value="P:negative regulation of transcription by RNA polymerase II"/>
    <property type="evidence" value="ECO:0007669"/>
    <property type="project" value="TreeGrafter"/>
</dbReference>
<dbReference type="PROSITE" id="PS51030">
    <property type="entry name" value="NUCLEAR_REC_DBD_2"/>
    <property type="match status" value="1"/>
</dbReference>
<proteinExistence type="inferred from homology"/>
<dbReference type="SMART" id="SM00399">
    <property type="entry name" value="ZnF_C4"/>
    <property type="match status" value="1"/>
</dbReference>
<dbReference type="GO" id="GO:0045944">
    <property type="term" value="P:positive regulation of transcription by RNA polymerase II"/>
    <property type="evidence" value="ECO:0007669"/>
    <property type="project" value="TreeGrafter"/>
</dbReference>
<dbReference type="InterPro" id="IPR013088">
    <property type="entry name" value="Znf_NHR/GATA"/>
</dbReference>
<keyword evidence="6 11" id="KW-0805">Transcription regulation</keyword>
<comment type="subcellular location">
    <subcellularLocation>
        <location evidence="1">Cytoplasm</location>
    </subcellularLocation>
    <subcellularLocation>
        <location evidence="11">Nucleus</location>
    </subcellularLocation>
</comment>
<dbReference type="PRINTS" id="PR00398">
    <property type="entry name" value="STRDHORMONER"/>
</dbReference>
<organism evidence="14 15">
    <name type="scientific">Dimorphilus gyrociliatus</name>
    <dbReference type="NCBI Taxonomy" id="2664684"/>
    <lineage>
        <taxon>Eukaryota</taxon>
        <taxon>Metazoa</taxon>
        <taxon>Spiralia</taxon>
        <taxon>Lophotrochozoa</taxon>
        <taxon>Annelida</taxon>
        <taxon>Polychaeta</taxon>
        <taxon>Polychaeta incertae sedis</taxon>
        <taxon>Dinophilidae</taxon>
        <taxon>Dimorphilus</taxon>
    </lineage>
</organism>
<evidence type="ECO:0000313" key="15">
    <source>
        <dbReference type="Proteomes" id="UP000549394"/>
    </source>
</evidence>
<keyword evidence="4 11" id="KW-0863">Zinc-finger</keyword>
<keyword evidence="5 11" id="KW-0862">Zinc</keyword>
<evidence type="ECO:0000256" key="8">
    <source>
        <dbReference type="ARBA" id="ARBA00023163"/>
    </source>
</evidence>
<dbReference type="GO" id="GO:0005634">
    <property type="term" value="C:nucleus"/>
    <property type="evidence" value="ECO:0007669"/>
    <property type="project" value="UniProtKB-SubCell"/>
</dbReference>
<dbReference type="PROSITE" id="PS51843">
    <property type="entry name" value="NR_LBD"/>
    <property type="match status" value="1"/>
</dbReference>
<evidence type="ECO:0000256" key="6">
    <source>
        <dbReference type="ARBA" id="ARBA00023015"/>
    </source>
</evidence>
<dbReference type="GO" id="GO:0004879">
    <property type="term" value="F:nuclear receptor activity"/>
    <property type="evidence" value="ECO:0007669"/>
    <property type="project" value="InterPro"/>
</dbReference>
<gene>
    <name evidence="14" type="ORF">DGYR_LOCUS170</name>
</gene>
<evidence type="ECO:0000259" key="13">
    <source>
        <dbReference type="PROSITE" id="PS51843"/>
    </source>
</evidence>
<evidence type="ECO:0000259" key="12">
    <source>
        <dbReference type="PROSITE" id="PS51030"/>
    </source>
</evidence>
<dbReference type="GO" id="GO:0030154">
    <property type="term" value="P:cell differentiation"/>
    <property type="evidence" value="ECO:0007669"/>
    <property type="project" value="TreeGrafter"/>
</dbReference>
<evidence type="ECO:0000313" key="14">
    <source>
        <dbReference type="EMBL" id="CAD5110810.1"/>
    </source>
</evidence>
<dbReference type="SMART" id="SM00430">
    <property type="entry name" value="HOLI"/>
    <property type="match status" value="1"/>
</dbReference>
<dbReference type="SUPFAM" id="SSF57716">
    <property type="entry name" value="Glucocorticoid receptor-like (DNA-binding domain)"/>
    <property type="match status" value="1"/>
</dbReference>
<dbReference type="PANTHER" id="PTHR24082">
    <property type="entry name" value="NUCLEAR HORMONE RECEPTOR"/>
    <property type="match status" value="1"/>
</dbReference>
<dbReference type="Pfam" id="PF00104">
    <property type="entry name" value="Hormone_recep"/>
    <property type="match status" value="1"/>
</dbReference>
<keyword evidence="9 11" id="KW-0675">Receptor</keyword>
<evidence type="ECO:0000256" key="10">
    <source>
        <dbReference type="ARBA" id="ARBA00023242"/>
    </source>
</evidence>
<protein>
    <submittedName>
        <fullName evidence="14">DgyrCDS174</fullName>
    </submittedName>
</protein>
<feature type="domain" description="Nuclear receptor" evidence="12">
    <location>
        <begin position="102"/>
        <end position="178"/>
    </location>
</feature>
<evidence type="ECO:0000256" key="4">
    <source>
        <dbReference type="ARBA" id="ARBA00022771"/>
    </source>
</evidence>
<evidence type="ECO:0000256" key="1">
    <source>
        <dbReference type="ARBA" id="ARBA00004496"/>
    </source>
</evidence>
<dbReference type="FunFam" id="3.30.50.10:FF:000013">
    <property type="entry name" value="Nuclear receptor subfamily 1 group D member 2"/>
    <property type="match status" value="1"/>
</dbReference>
<dbReference type="GO" id="GO:0005737">
    <property type="term" value="C:cytoplasm"/>
    <property type="evidence" value="ECO:0007669"/>
    <property type="project" value="UniProtKB-SubCell"/>
</dbReference>
<comment type="caution">
    <text evidence="14">The sequence shown here is derived from an EMBL/GenBank/DDBJ whole genome shotgun (WGS) entry which is preliminary data.</text>
</comment>
<dbReference type="PRINTS" id="PR00047">
    <property type="entry name" value="STROIDFINGER"/>
</dbReference>
<name>A0A7I8V5B1_9ANNE</name>
<reference evidence="14 15" key="1">
    <citation type="submission" date="2020-08" db="EMBL/GenBank/DDBJ databases">
        <authorList>
            <person name="Hejnol A."/>
        </authorList>
    </citation>
    <scope>NUCLEOTIDE SEQUENCE [LARGE SCALE GENOMIC DNA]</scope>
</reference>
<keyword evidence="3 11" id="KW-0479">Metal-binding</keyword>
<dbReference type="GO" id="GO:0000978">
    <property type="term" value="F:RNA polymerase II cis-regulatory region sequence-specific DNA binding"/>
    <property type="evidence" value="ECO:0007669"/>
    <property type="project" value="TreeGrafter"/>
</dbReference>
<keyword evidence="8 11" id="KW-0804">Transcription</keyword>
<evidence type="ECO:0000256" key="2">
    <source>
        <dbReference type="ARBA" id="ARBA00008092"/>
    </source>
</evidence>
<dbReference type="InterPro" id="IPR001728">
    <property type="entry name" value="ThyrH_rcpt"/>
</dbReference>
<evidence type="ECO:0000256" key="3">
    <source>
        <dbReference type="ARBA" id="ARBA00022723"/>
    </source>
</evidence>
<evidence type="ECO:0000256" key="5">
    <source>
        <dbReference type="ARBA" id="ARBA00022833"/>
    </source>
</evidence>
<keyword evidence="10 11" id="KW-0539">Nucleus</keyword>
<dbReference type="GO" id="GO:0008270">
    <property type="term" value="F:zinc ion binding"/>
    <property type="evidence" value="ECO:0007669"/>
    <property type="project" value="UniProtKB-KW"/>
</dbReference>
<keyword evidence="7 11" id="KW-0238">DNA-binding</keyword>
<dbReference type="Proteomes" id="UP000549394">
    <property type="component" value="Unassembled WGS sequence"/>
</dbReference>
<evidence type="ECO:0000256" key="9">
    <source>
        <dbReference type="ARBA" id="ARBA00023170"/>
    </source>
</evidence>
<dbReference type="OrthoDB" id="7634782at2759"/>
<dbReference type="Pfam" id="PF00105">
    <property type="entry name" value="zf-C4"/>
    <property type="match status" value="1"/>
</dbReference>
<dbReference type="PROSITE" id="PS00031">
    <property type="entry name" value="NUCLEAR_REC_DBD_1"/>
    <property type="match status" value="1"/>
</dbReference>
<sequence>MSRNTFESFVPNFPYNSPTRPFYWPWPLITTPGQEAASIPSLQNEAGTRNEHSRLSMSSIIEKILLSMPEFNSISNGVQSLEILTNNGISISRKIIEFDGEAVLCRVCGDKASGFHYGVHACEGCKGFFRRSIQQKIQYRPCLKNQQCLIQRVNRNRCQYCRLKKCISVGMSRDAVRFGRVPKKEKAKIIEQMKKINNISQKNTIDFVLENENEIGSLIIKAHKEFCKFTKDRFQAFFTAAWREPRFASCAPCSACPLNPQPNSLDSFQNWQELEKTFTPIIRSIIDFALGIPGFDLLCIDDRLILIKTGAIELLLCQMACLFDSQTNTMIFTNGQLYKRPIDDNSSLLNFVFDFAERFNSLKLDDEEIAIFCARVLISPDRAELRHADHVEKMSGKIVSSLHSTIKSKRCEPLEFVSKLLSKLHDLKTLNAVHSQKMNNPKPVTQSHFFSPPQTSPKFKFNLGEPDSSNSPEGEVQMKCPKIEEGHAPTFNPALLAPTLNPCTRPILNEPLKEKLLRKIHDDKLRLDKQFIYQPNPFSFYPDGVQSHSLFLQYYQWRLAAMQMHMTSYNSADNLRKGN</sequence>
<comment type="similarity">
    <text evidence="2">Belongs to the nuclear hormone receptor family. NR1 subfamily.</text>
</comment>